<protein>
    <submittedName>
        <fullName evidence="3">Uncharacterized protein</fullName>
    </submittedName>
</protein>
<keyword evidence="1" id="KW-0175">Coiled coil</keyword>
<dbReference type="AlphaFoldDB" id="A0A3L8DMD1"/>
<feature type="compositionally biased region" description="Low complexity" evidence="2">
    <location>
        <begin position="69"/>
        <end position="80"/>
    </location>
</feature>
<organism evidence="3">
    <name type="scientific">Ooceraea biroi</name>
    <name type="common">Clonal raider ant</name>
    <name type="synonym">Cerapachys biroi</name>
    <dbReference type="NCBI Taxonomy" id="2015173"/>
    <lineage>
        <taxon>Eukaryota</taxon>
        <taxon>Metazoa</taxon>
        <taxon>Ecdysozoa</taxon>
        <taxon>Arthropoda</taxon>
        <taxon>Hexapoda</taxon>
        <taxon>Insecta</taxon>
        <taxon>Pterygota</taxon>
        <taxon>Neoptera</taxon>
        <taxon>Endopterygota</taxon>
        <taxon>Hymenoptera</taxon>
        <taxon>Apocrita</taxon>
        <taxon>Aculeata</taxon>
        <taxon>Formicoidea</taxon>
        <taxon>Formicidae</taxon>
        <taxon>Dorylinae</taxon>
        <taxon>Ooceraea</taxon>
    </lineage>
</organism>
<sequence length="87" mass="9914">MQQWAREAAEAERLEKMLKIENEENAAANDLALVIQNRNRARADQSESFFDSLIDKYAKAEKSTRKKTSPTNATKTTTPTRKTKKKA</sequence>
<dbReference type="EMBL" id="QOIP01000006">
    <property type="protein sequence ID" value="RLU21584.1"/>
    <property type="molecule type" value="Genomic_DNA"/>
</dbReference>
<accession>A0A3L8DMD1</accession>
<gene>
    <name evidence="3" type="ORF">DMN91_005957</name>
</gene>
<dbReference type="Proteomes" id="UP000279307">
    <property type="component" value="Chromosome 6"/>
</dbReference>
<name>A0A3L8DMD1_OOCBI</name>
<proteinExistence type="predicted"/>
<evidence type="ECO:0000313" key="3">
    <source>
        <dbReference type="EMBL" id="RLU21584.1"/>
    </source>
</evidence>
<reference evidence="3" key="1">
    <citation type="journal article" date="2018" name="Genome Res.">
        <title>The genomic architecture and molecular evolution of ant odorant receptors.</title>
        <authorList>
            <person name="McKenzie S.K."/>
            <person name="Kronauer D.J.C."/>
        </authorList>
    </citation>
    <scope>NUCLEOTIDE SEQUENCE [LARGE SCALE GENOMIC DNA]</scope>
    <source>
        <strain evidence="3">Clonal line C1</strain>
    </source>
</reference>
<feature type="coiled-coil region" evidence="1">
    <location>
        <begin position="1"/>
        <end position="31"/>
    </location>
</feature>
<evidence type="ECO:0000256" key="1">
    <source>
        <dbReference type="SAM" id="Coils"/>
    </source>
</evidence>
<feature type="region of interest" description="Disordered" evidence="2">
    <location>
        <begin position="60"/>
        <end position="87"/>
    </location>
</feature>
<comment type="caution">
    <text evidence="3">The sequence shown here is derived from an EMBL/GenBank/DDBJ whole genome shotgun (WGS) entry which is preliminary data.</text>
</comment>
<evidence type="ECO:0000256" key="2">
    <source>
        <dbReference type="SAM" id="MobiDB-lite"/>
    </source>
</evidence>
<reference evidence="3" key="2">
    <citation type="submission" date="2018-07" db="EMBL/GenBank/DDBJ databases">
        <authorList>
            <person name="Mckenzie S.K."/>
            <person name="Kronauer D.J.C."/>
        </authorList>
    </citation>
    <scope>NUCLEOTIDE SEQUENCE</scope>
    <source>
        <strain evidence="3">Clonal line C1</strain>
    </source>
</reference>